<dbReference type="EMBL" id="JMCB01000015">
    <property type="protein sequence ID" value="KFE63940.1"/>
    <property type="molecule type" value="Genomic_DNA"/>
</dbReference>
<gene>
    <name evidence="1" type="ORF">DB31_2352</name>
</gene>
<dbReference type="Proteomes" id="UP000028725">
    <property type="component" value="Unassembled WGS sequence"/>
</dbReference>
<evidence type="ECO:0000313" key="2">
    <source>
        <dbReference type="Proteomes" id="UP000028725"/>
    </source>
</evidence>
<reference evidence="1 2" key="1">
    <citation type="submission" date="2014-04" db="EMBL/GenBank/DDBJ databases">
        <title>Genome assembly of Hyalangium minutum DSM 14724.</title>
        <authorList>
            <person name="Sharma G."/>
            <person name="Subramanian S."/>
        </authorList>
    </citation>
    <scope>NUCLEOTIDE SEQUENCE [LARGE SCALE GENOMIC DNA]</scope>
    <source>
        <strain evidence="1 2">DSM 14724</strain>
    </source>
</reference>
<dbReference type="AlphaFoldDB" id="A0A085W8C7"/>
<protein>
    <submittedName>
        <fullName evidence="1">Uncharacterized protein</fullName>
    </submittedName>
</protein>
<dbReference type="STRING" id="394096.DB31_2352"/>
<name>A0A085W8C7_9BACT</name>
<accession>A0A085W8C7</accession>
<proteinExistence type="predicted"/>
<keyword evidence="2" id="KW-1185">Reference proteome</keyword>
<organism evidence="1 2">
    <name type="scientific">Hyalangium minutum</name>
    <dbReference type="NCBI Taxonomy" id="394096"/>
    <lineage>
        <taxon>Bacteria</taxon>
        <taxon>Pseudomonadati</taxon>
        <taxon>Myxococcota</taxon>
        <taxon>Myxococcia</taxon>
        <taxon>Myxococcales</taxon>
        <taxon>Cystobacterineae</taxon>
        <taxon>Archangiaceae</taxon>
        <taxon>Hyalangium</taxon>
    </lineage>
</organism>
<comment type="caution">
    <text evidence="1">The sequence shown here is derived from an EMBL/GenBank/DDBJ whole genome shotgun (WGS) entry which is preliminary data.</text>
</comment>
<dbReference type="RefSeq" id="WP_044195064.1">
    <property type="nucleotide sequence ID" value="NZ_JMCB01000015.1"/>
</dbReference>
<evidence type="ECO:0000313" key="1">
    <source>
        <dbReference type="EMBL" id="KFE63940.1"/>
    </source>
</evidence>
<sequence length="225" mass="24881">MTTDAELNELCALLPTLPDREPWLDLKFHAWEVLRYSREVLDLLPSLKRLWESGTQPKALCEGLSRIDFLLMYPIVRGVRLVVSLAGQSQLHPAPSTLPLGAVEMAFAPTEVRECYSRGVAREKMGLHLEALGPAVLQAHDAVVRALSASGSAESVLKQVHTEFIAAQEFFQGAAAQHARAAYDWADQYWRLADPQGREARFDRLRAMFRAGLPSGSASSDIARS</sequence>